<accession>A0ABQ9E2Z3</accession>
<dbReference type="InterPro" id="IPR011042">
    <property type="entry name" value="6-blade_b-propeller_TolB-like"/>
</dbReference>
<evidence type="ECO:0008006" key="3">
    <source>
        <dbReference type="Google" id="ProtNLM"/>
    </source>
</evidence>
<evidence type="ECO:0000313" key="1">
    <source>
        <dbReference type="EMBL" id="KAJ8299694.1"/>
    </source>
</evidence>
<keyword evidence="2" id="KW-1185">Reference proteome</keyword>
<dbReference type="Gene3D" id="2.120.10.30">
    <property type="entry name" value="TolB, C-terminal domain"/>
    <property type="match status" value="1"/>
</dbReference>
<proteinExistence type="predicted"/>
<evidence type="ECO:0000313" key="2">
    <source>
        <dbReference type="Proteomes" id="UP001217089"/>
    </source>
</evidence>
<reference evidence="1 2" key="1">
    <citation type="submission" date="2022-12" db="EMBL/GenBank/DDBJ databases">
        <title>Chromosome-level genome of Tegillarca granosa.</title>
        <authorList>
            <person name="Kim J."/>
        </authorList>
    </citation>
    <scope>NUCLEOTIDE SEQUENCE [LARGE SCALE GENOMIC DNA]</scope>
    <source>
        <strain evidence="1">Teg-2019</strain>
        <tissue evidence="1">Adductor muscle</tissue>
    </source>
</reference>
<comment type="caution">
    <text evidence="1">The sequence shown here is derived from an EMBL/GenBank/DDBJ whole genome shotgun (WGS) entry which is preliminary data.</text>
</comment>
<dbReference type="EMBL" id="JARBDR010000921">
    <property type="protein sequence ID" value="KAJ8299694.1"/>
    <property type="molecule type" value="Genomic_DNA"/>
</dbReference>
<name>A0ABQ9E2Z3_TEGGR</name>
<gene>
    <name evidence="1" type="ORF">KUTeg_023754</name>
</gene>
<dbReference type="Proteomes" id="UP001217089">
    <property type="component" value="Unassembled WGS sequence"/>
</dbReference>
<protein>
    <recommendedName>
        <fullName evidence="3">Tripartite motif-containing protein 2</fullName>
    </recommendedName>
</protein>
<organism evidence="1 2">
    <name type="scientific">Tegillarca granosa</name>
    <name type="common">Malaysian cockle</name>
    <name type="synonym">Anadara granosa</name>
    <dbReference type="NCBI Taxonomy" id="220873"/>
    <lineage>
        <taxon>Eukaryota</taxon>
        <taxon>Metazoa</taxon>
        <taxon>Spiralia</taxon>
        <taxon>Lophotrochozoa</taxon>
        <taxon>Mollusca</taxon>
        <taxon>Bivalvia</taxon>
        <taxon>Autobranchia</taxon>
        <taxon>Pteriomorphia</taxon>
        <taxon>Arcoida</taxon>
        <taxon>Arcoidea</taxon>
        <taxon>Arcidae</taxon>
        <taxon>Tegillarca</taxon>
    </lineage>
</organism>
<dbReference type="SUPFAM" id="SSF63829">
    <property type="entry name" value="Calcium-dependent phosphotriesterase"/>
    <property type="match status" value="1"/>
</dbReference>
<sequence length="179" mass="20273">MSFGLIKVVDGDTSDNDFFHTEPVKRKSVKDVPASPKPLCPYCLCLSSDGHILVTMYDQLSHDVNKTSKRLVTRMTTIGQILITYEYDNDKRLFILPLGIDENTNKDICVVNNSSIGSGHVVILNASGRLKCRYKDRKCDKFGQIVVSDLNKKIHVLNRNGQLIKYLMTDKDLQDYPFS</sequence>